<evidence type="ECO:0000256" key="1">
    <source>
        <dbReference type="SAM" id="Phobius"/>
    </source>
</evidence>
<organism evidence="2 3">
    <name type="scientific">Candidatus Marsarchaeota G2 archaeon ECH_B_SAG-C16</name>
    <dbReference type="NCBI Taxonomy" id="1978163"/>
    <lineage>
        <taxon>Archaea</taxon>
        <taxon>Candidatus Marsarchaeota</taxon>
        <taxon>Candidatus Marsarchaeota group 2</taxon>
    </lineage>
</organism>
<keyword evidence="1" id="KW-0812">Transmembrane</keyword>
<gene>
    <name evidence="2" type="ORF">B9Q09_05810</name>
</gene>
<evidence type="ECO:0000313" key="3">
    <source>
        <dbReference type="Proteomes" id="UP000240681"/>
    </source>
</evidence>
<dbReference type="EMBL" id="NEXK01000106">
    <property type="protein sequence ID" value="PSN93473.1"/>
    <property type="molecule type" value="Genomic_DNA"/>
</dbReference>
<accession>A0A2R6B4D1</accession>
<sequence length="762" mass="81297">MYPEGNIEQVPVGGSSTIQVPAGAEVSILAYPSAGYLFSAFKPSGAVTLSQLTPLPGTGGGYSCVATVNGNGAVNVTFIKATFSILATEVGGDNPYTLDFIANATAFANIKSANSASGNNNPYYDYADYLVLYMKNPSAYPIYKVVIYDGSGNQVTGEAEQNILQGVLVWAHMEIFGIYYEGNANNLEPFFSSLNGKIWEQEAILAGLNIVNITQMVNELAADMGPPYGELYSQVVGLILGVLHGEPYLVAEYGDSVAQQIVSQLYQDGLVSSPTQPYDALQLVNEIISNPSSFLQVFPQIYKTAYGTQPPPTALDYANEYVFDFANHVAVGGLTSVLLYFMRNPIFVASGVDTTVTGTIGWTETVTTWTLSGAVTDALVSAAEGAAAGVAATYFAILLEQNIPALLQSEITYEQAIMPLYQGLNASLNQMVTEGEVNLTAAANAQVDATLSESIAAQWFQADYNMTKENVLYWGQNKQQEMSEDQQFAQALNSDVNLDRSFLSSLSAYAQSMVSGGDPPAINGSYEVPTPVESEWTLLPANGMVGFDVNSSTAAFALHFGNYTVYAGANGLNSTYPYAFLLRTQNVTRLVIFGTPSGVYLVNSSSSSDVAVLALQASNATLITKSYVNSSVIAAVPLEERSNNTFEVVPSRYDLTIVIGPVEPPLAAIALNNSVYTFTHGKLMISGLPMGTYSYQLLLPKGYSTSLASGYVNLSANHTLTFVVTRSNSNALYYALAVVVAVSVLAAVFSVGLIRKHSKKGR</sequence>
<proteinExistence type="predicted"/>
<keyword evidence="1" id="KW-1133">Transmembrane helix</keyword>
<feature type="transmembrane region" description="Helical" evidence="1">
    <location>
        <begin position="731"/>
        <end position="754"/>
    </location>
</feature>
<protein>
    <submittedName>
        <fullName evidence="2">Uncharacterized protein</fullName>
    </submittedName>
</protein>
<reference evidence="2 3" key="1">
    <citation type="submission" date="2017-04" db="EMBL/GenBank/DDBJ databases">
        <title>Novel microbial lineages endemic to geothermal iron-oxide mats fill important gaps in the evolutionary history of Archaea.</title>
        <authorList>
            <person name="Jay Z.J."/>
            <person name="Beam J.P."/>
            <person name="Dlakic M."/>
            <person name="Rusch D.B."/>
            <person name="Kozubal M.A."/>
            <person name="Inskeep W.P."/>
        </authorList>
    </citation>
    <scope>NUCLEOTIDE SEQUENCE [LARGE SCALE GENOMIC DNA]</scope>
    <source>
        <strain evidence="2">ECH_B_SAG-C16</strain>
    </source>
</reference>
<dbReference type="AlphaFoldDB" id="A0A2R6B4D1"/>
<evidence type="ECO:0000313" key="2">
    <source>
        <dbReference type="EMBL" id="PSN93473.1"/>
    </source>
</evidence>
<comment type="caution">
    <text evidence="2">The sequence shown here is derived from an EMBL/GenBank/DDBJ whole genome shotgun (WGS) entry which is preliminary data.</text>
</comment>
<name>A0A2R6B4D1_9ARCH</name>
<dbReference type="Proteomes" id="UP000240681">
    <property type="component" value="Unassembled WGS sequence"/>
</dbReference>
<keyword evidence="1" id="KW-0472">Membrane</keyword>